<evidence type="ECO:0000256" key="8">
    <source>
        <dbReference type="SAM" id="Phobius"/>
    </source>
</evidence>
<dbReference type="GO" id="GO:0005044">
    <property type="term" value="F:scavenger receptor activity"/>
    <property type="evidence" value="ECO:0007669"/>
    <property type="project" value="TreeGrafter"/>
</dbReference>
<dbReference type="GO" id="GO:0016020">
    <property type="term" value="C:membrane"/>
    <property type="evidence" value="ECO:0007669"/>
    <property type="project" value="UniProtKB-SubCell"/>
</dbReference>
<dbReference type="Proteomes" id="UP000095287">
    <property type="component" value="Unplaced"/>
</dbReference>
<dbReference type="GO" id="GO:0005737">
    <property type="term" value="C:cytoplasm"/>
    <property type="evidence" value="ECO:0007669"/>
    <property type="project" value="TreeGrafter"/>
</dbReference>
<proteinExistence type="inferred from homology"/>
<keyword evidence="3 8" id="KW-0812">Transmembrane</keyword>
<dbReference type="Pfam" id="PF01130">
    <property type="entry name" value="CD36"/>
    <property type="match status" value="1"/>
</dbReference>
<protein>
    <submittedName>
        <fullName evidence="10">Protein croquemort</fullName>
    </submittedName>
</protein>
<dbReference type="PANTHER" id="PTHR11923:SF105">
    <property type="entry name" value="PROTEIN CBR-SCAV-1"/>
    <property type="match status" value="1"/>
</dbReference>
<feature type="transmembrane region" description="Helical" evidence="8">
    <location>
        <begin position="193"/>
        <end position="216"/>
    </location>
</feature>
<dbReference type="PRINTS" id="PR01609">
    <property type="entry name" value="CD36FAMILY"/>
</dbReference>
<evidence type="ECO:0000313" key="10">
    <source>
        <dbReference type="WBParaSite" id="L893_g1504.t1"/>
    </source>
</evidence>
<dbReference type="InterPro" id="IPR002159">
    <property type="entry name" value="CD36_fam"/>
</dbReference>
<organism evidence="9 10">
    <name type="scientific">Steinernema glaseri</name>
    <dbReference type="NCBI Taxonomy" id="37863"/>
    <lineage>
        <taxon>Eukaryota</taxon>
        <taxon>Metazoa</taxon>
        <taxon>Ecdysozoa</taxon>
        <taxon>Nematoda</taxon>
        <taxon>Chromadorea</taxon>
        <taxon>Rhabditida</taxon>
        <taxon>Tylenchina</taxon>
        <taxon>Panagrolaimomorpha</taxon>
        <taxon>Strongyloidoidea</taxon>
        <taxon>Steinernematidae</taxon>
        <taxon>Steinernema</taxon>
    </lineage>
</organism>
<evidence type="ECO:0000256" key="4">
    <source>
        <dbReference type="ARBA" id="ARBA00022989"/>
    </source>
</evidence>
<evidence type="ECO:0000256" key="1">
    <source>
        <dbReference type="ARBA" id="ARBA00004370"/>
    </source>
</evidence>
<dbReference type="AlphaFoldDB" id="A0A1I7YCP6"/>
<sequence length="254" mass="28345">MEESESLAMFVEELCRPVRLSFQKKAPLFGLESLRFALSTDTFDYSAPENCGFCVPLEASFYGGSQNESCLPDGLLDLSQCRSLPMVASNPHFFEAAPEVKKLFPRTVRKTRDREVITVDVEPKSGTVLRMNKRLQYNVLFQNFPDVPSFSVMRSGVYPMFWVNETYSIGDANLQTLKEDLFSPVATWKLVCYIAGVGLGGLFIVLSLLAGLCTILRSRKESRRIHITSASAPTSSRVVPSSEGASPTLRNRRH</sequence>
<evidence type="ECO:0000313" key="9">
    <source>
        <dbReference type="Proteomes" id="UP000095287"/>
    </source>
</evidence>
<reference evidence="10" key="1">
    <citation type="submission" date="2016-11" db="UniProtKB">
        <authorList>
            <consortium name="WormBaseParasite"/>
        </authorList>
    </citation>
    <scope>IDENTIFICATION</scope>
</reference>
<keyword evidence="6" id="KW-0325">Glycoprotein</keyword>
<comment type="subcellular location">
    <subcellularLocation>
        <location evidence="1">Membrane</location>
    </subcellularLocation>
</comment>
<dbReference type="PANTHER" id="PTHR11923">
    <property type="entry name" value="SCAVENGER RECEPTOR CLASS B TYPE-1 SR-B1"/>
    <property type="match status" value="1"/>
</dbReference>
<keyword evidence="5 8" id="KW-0472">Membrane</keyword>
<evidence type="ECO:0000256" key="3">
    <source>
        <dbReference type="ARBA" id="ARBA00022692"/>
    </source>
</evidence>
<evidence type="ECO:0000256" key="5">
    <source>
        <dbReference type="ARBA" id="ARBA00023136"/>
    </source>
</evidence>
<evidence type="ECO:0000256" key="2">
    <source>
        <dbReference type="ARBA" id="ARBA00010532"/>
    </source>
</evidence>
<evidence type="ECO:0000256" key="7">
    <source>
        <dbReference type="SAM" id="MobiDB-lite"/>
    </source>
</evidence>
<keyword evidence="4 8" id="KW-1133">Transmembrane helix</keyword>
<name>A0A1I7YCP6_9BILA</name>
<evidence type="ECO:0000256" key="6">
    <source>
        <dbReference type="ARBA" id="ARBA00023180"/>
    </source>
</evidence>
<accession>A0A1I7YCP6</accession>
<dbReference type="WBParaSite" id="L893_g1504.t1">
    <property type="protein sequence ID" value="L893_g1504.t1"/>
    <property type="gene ID" value="L893_g1504"/>
</dbReference>
<feature type="region of interest" description="Disordered" evidence="7">
    <location>
        <begin position="234"/>
        <end position="254"/>
    </location>
</feature>
<keyword evidence="9" id="KW-1185">Reference proteome</keyword>
<comment type="similarity">
    <text evidence="2">Belongs to the CD36 family.</text>
</comment>